<dbReference type="EMBL" id="AMZH03013409">
    <property type="protein sequence ID" value="RRT49321.1"/>
    <property type="molecule type" value="Genomic_DNA"/>
</dbReference>
<evidence type="ECO:0000313" key="2">
    <source>
        <dbReference type="Proteomes" id="UP000287651"/>
    </source>
</evidence>
<organism evidence="1 2">
    <name type="scientific">Ensete ventricosum</name>
    <name type="common">Abyssinian banana</name>
    <name type="synonym">Musa ensete</name>
    <dbReference type="NCBI Taxonomy" id="4639"/>
    <lineage>
        <taxon>Eukaryota</taxon>
        <taxon>Viridiplantae</taxon>
        <taxon>Streptophyta</taxon>
        <taxon>Embryophyta</taxon>
        <taxon>Tracheophyta</taxon>
        <taxon>Spermatophyta</taxon>
        <taxon>Magnoliopsida</taxon>
        <taxon>Liliopsida</taxon>
        <taxon>Zingiberales</taxon>
        <taxon>Musaceae</taxon>
        <taxon>Ensete</taxon>
    </lineage>
</organism>
<name>A0A426YC61_ENSVE</name>
<comment type="caution">
    <text evidence="1">The sequence shown here is derived from an EMBL/GenBank/DDBJ whole genome shotgun (WGS) entry which is preliminary data.</text>
</comment>
<gene>
    <name evidence="1" type="ORF">B296_00027568</name>
</gene>
<reference evidence="1 2" key="1">
    <citation type="journal article" date="2014" name="Agronomy (Basel)">
        <title>A Draft Genome Sequence for Ensete ventricosum, the Drought-Tolerant Tree Against Hunger.</title>
        <authorList>
            <person name="Harrison J."/>
            <person name="Moore K.A."/>
            <person name="Paszkiewicz K."/>
            <person name="Jones T."/>
            <person name="Grant M."/>
            <person name="Ambacheew D."/>
            <person name="Muzemil S."/>
            <person name="Studholme D.J."/>
        </authorList>
    </citation>
    <scope>NUCLEOTIDE SEQUENCE [LARGE SCALE GENOMIC DNA]</scope>
</reference>
<evidence type="ECO:0000313" key="1">
    <source>
        <dbReference type="EMBL" id="RRT49321.1"/>
    </source>
</evidence>
<accession>A0A426YC61</accession>
<proteinExistence type="predicted"/>
<dbReference type="AlphaFoldDB" id="A0A426YC61"/>
<dbReference type="Proteomes" id="UP000287651">
    <property type="component" value="Unassembled WGS sequence"/>
</dbReference>
<sequence length="136" mass="14417">MFEGDLKPLARILPSSRSSGEETGLCPYKGHRVVPAIPLASLPVVRSPLVAMEPASVPMLALLVEAKVPQGLLLVSPVRPPVGSPDPITIASPRTLLKLALEPFDNILNRQLKEQLLASSNGLVAMQLATNDAKKA</sequence>
<protein>
    <submittedName>
        <fullName evidence="1">Uncharacterized protein</fullName>
    </submittedName>
</protein>